<evidence type="ECO:0000256" key="1">
    <source>
        <dbReference type="SAM" id="Coils"/>
    </source>
</evidence>
<dbReference type="InParanoid" id="T1F5W6"/>
<evidence type="ECO:0000313" key="2">
    <source>
        <dbReference type="EMBL" id="ESO04379.1"/>
    </source>
</evidence>
<dbReference type="EnsemblMetazoa" id="HelroT172749">
    <property type="protein sequence ID" value="HelroP172749"/>
    <property type="gene ID" value="HelroG172749"/>
</dbReference>
<dbReference type="HOGENOM" id="CLU_767861_0_0_1"/>
<dbReference type="GeneID" id="20204215"/>
<feature type="coiled-coil region" evidence="1">
    <location>
        <begin position="250"/>
        <end position="277"/>
    </location>
</feature>
<evidence type="ECO:0000313" key="4">
    <source>
        <dbReference type="Proteomes" id="UP000015101"/>
    </source>
</evidence>
<accession>T1F5W6</accession>
<dbReference type="Proteomes" id="UP000015101">
    <property type="component" value="Unassembled WGS sequence"/>
</dbReference>
<dbReference type="EMBL" id="AMQM01004340">
    <property type="status" value="NOT_ANNOTATED_CDS"/>
    <property type="molecule type" value="Genomic_DNA"/>
</dbReference>
<dbReference type="PANTHER" id="PTHR19963:SF30">
    <property type="entry name" value="ENDONUCLEASE_EXONUCLEASE_PHOSPHATASE DOMAIN-CONTAINING PROTEIN"/>
    <property type="match status" value="1"/>
</dbReference>
<reference evidence="2 4" key="2">
    <citation type="journal article" date="2013" name="Nature">
        <title>Insights into bilaterian evolution from three spiralian genomes.</title>
        <authorList>
            <person name="Simakov O."/>
            <person name="Marletaz F."/>
            <person name="Cho S.J."/>
            <person name="Edsinger-Gonzales E."/>
            <person name="Havlak P."/>
            <person name="Hellsten U."/>
            <person name="Kuo D.H."/>
            <person name="Larsson T."/>
            <person name="Lv J."/>
            <person name="Arendt D."/>
            <person name="Savage R."/>
            <person name="Osoegawa K."/>
            <person name="de Jong P."/>
            <person name="Grimwood J."/>
            <person name="Chapman J.A."/>
            <person name="Shapiro H."/>
            <person name="Aerts A."/>
            <person name="Otillar R.P."/>
            <person name="Terry A.Y."/>
            <person name="Boore J.L."/>
            <person name="Grigoriev I.V."/>
            <person name="Lindberg D.R."/>
            <person name="Seaver E.C."/>
            <person name="Weisblat D.A."/>
            <person name="Putnam N.H."/>
            <person name="Rokhsar D.S."/>
        </authorList>
    </citation>
    <scope>NUCLEOTIDE SEQUENCE</scope>
</reference>
<gene>
    <name evidence="3" type="primary">20204215</name>
    <name evidence="2" type="ORF">HELRODRAFT_172749</name>
</gene>
<dbReference type="RefSeq" id="XP_009017648.1">
    <property type="nucleotide sequence ID" value="XM_009019400.1"/>
</dbReference>
<dbReference type="KEGG" id="hro:HELRODRAFT_172749"/>
<dbReference type="EMBL" id="AMQM01004339">
    <property type="status" value="NOT_ANNOTATED_CDS"/>
    <property type="molecule type" value="Genomic_DNA"/>
</dbReference>
<reference evidence="3" key="3">
    <citation type="submission" date="2015-06" db="UniProtKB">
        <authorList>
            <consortium name="EnsemblMetazoa"/>
        </authorList>
    </citation>
    <scope>IDENTIFICATION</scope>
</reference>
<reference evidence="4" key="1">
    <citation type="submission" date="2012-12" db="EMBL/GenBank/DDBJ databases">
        <authorList>
            <person name="Hellsten U."/>
            <person name="Grimwood J."/>
            <person name="Chapman J.A."/>
            <person name="Shapiro H."/>
            <person name="Aerts A."/>
            <person name="Otillar R.P."/>
            <person name="Terry A.Y."/>
            <person name="Boore J.L."/>
            <person name="Simakov O."/>
            <person name="Marletaz F."/>
            <person name="Cho S.-J."/>
            <person name="Edsinger-Gonzales E."/>
            <person name="Havlak P."/>
            <person name="Kuo D.-H."/>
            <person name="Larsson T."/>
            <person name="Lv J."/>
            <person name="Arendt D."/>
            <person name="Savage R."/>
            <person name="Osoegawa K."/>
            <person name="de Jong P."/>
            <person name="Lindberg D.R."/>
            <person name="Seaver E.C."/>
            <person name="Weisblat D.A."/>
            <person name="Putnam N.H."/>
            <person name="Grigoriev I.V."/>
            <person name="Rokhsar D.S."/>
        </authorList>
    </citation>
    <scope>NUCLEOTIDE SEQUENCE</scope>
</reference>
<protein>
    <submittedName>
        <fullName evidence="2 3">Uncharacterized protein</fullName>
    </submittedName>
</protein>
<organism evidence="3 4">
    <name type="scientific">Helobdella robusta</name>
    <name type="common">Californian leech</name>
    <dbReference type="NCBI Taxonomy" id="6412"/>
    <lineage>
        <taxon>Eukaryota</taxon>
        <taxon>Metazoa</taxon>
        <taxon>Spiralia</taxon>
        <taxon>Lophotrochozoa</taxon>
        <taxon>Annelida</taxon>
        <taxon>Clitellata</taxon>
        <taxon>Hirudinea</taxon>
        <taxon>Rhynchobdellida</taxon>
        <taxon>Glossiphoniidae</taxon>
        <taxon>Helobdella</taxon>
    </lineage>
</organism>
<keyword evidence="1" id="KW-0175">Coiled coil</keyword>
<dbReference type="PANTHER" id="PTHR19963">
    <property type="entry name" value="CCHC-TYPE DOMAIN-CONTAINING PROTEIN"/>
    <property type="match status" value="1"/>
</dbReference>
<proteinExistence type="predicted"/>
<dbReference type="EMBL" id="KB096502">
    <property type="protein sequence ID" value="ESO04379.1"/>
    <property type="molecule type" value="Genomic_DNA"/>
</dbReference>
<sequence>MWEQVNKIRGSEKSLNTSTVQHIDANTLNTHFASMSTNQSYKIPPTKATTINSHQHQQFTPYSVLHMLTKACQCGTGFQTFHALKTLRSHGLRGVKLFDITESLIISRIKYAAPSWSGFATQQQLQQLQSLIKKLITRMCGSTGCRSPLGLSRTRLLKISMKLENRYGTSGHEESYRYELQTLRHKPVKVGDTVDKRFFSALIDADLELKVREREPRNIDDSLRIAQRLEVSKNLVNSSYKFIPRVRNMQDTTEDRMKAVERQIDSLRQSLDVLRDHEVRPTVPQVRGEKVRKSGVYVARTLLPKEYDGQCVRVLNLKDESRLIKQETRRNKILSFFPLESRPVSFTSSQKKGKKSREKQT</sequence>
<name>T1F5W6_HELRO</name>
<dbReference type="CTD" id="20204215"/>
<evidence type="ECO:0000313" key="3">
    <source>
        <dbReference type="EnsemblMetazoa" id="HelroP172749"/>
    </source>
</evidence>
<keyword evidence="4" id="KW-1185">Reference proteome</keyword>
<dbReference type="AlphaFoldDB" id="T1F5W6"/>